<dbReference type="GO" id="GO:0044205">
    <property type="term" value="P:'de novo' UMP biosynthetic process"/>
    <property type="evidence" value="ECO:0007669"/>
    <property type="project" value="UniProtKB-UniRule"/>
</dbReference>
<dbReference type="SUPFAM" id="SSF51556">
    <property type="entry name" value="Metallo-dependent hydrolases"/>
    <property type="match status" value="1"/>
</dbReference>
<dbReference type="STRING" id="1393034.HMPREF3192_01077"/>
<dbReference type="InterPro" id="IPR032466">
    <property type="entry name" value="Metal_Hydrolase"/>
</dbReference>
<keyword evidence="6" id="KW-0862">Zinc</keyword>
<dbReference type="PROSITE" id="PS00483">
    <property type="entry name" value="DIHYDROOROTASE_2"/>
    <property type="match status" value="1"/>
</dbReference>
<evidence type="ECO:0000256" key="3">
    <source>
        <dbReference type="ARBA" id="ARBA00022723"/>
    </source>
</evidence>
<comment type="pathway">
    <text evidence="6">Pyrimidine metabolism; UMP biosynthesis via de novo pathway; (S)-dihydroorotate from bicarbonate: step 3/3.</text>
</comment>
<keyword evidence="4 6" id="KW-0378">Hydrolase</keyword>
<dbReference type="InterPro" id="IPR004722">
    <property type="entry name" value="DHOase"/>
</dbReference>
<feature type="binding site" evidence="6">
    <location>
        <position position="117"/>
    </location>
    <ligand>
        <name>substrate</name>
    </ligand>
</feature>
<comment type="catalytic activity">
    <reaction evidence="6">
        <text>(S)-dihydroorotate + H2O = N-carbamoyl-L-aspartate + H(+)</text>
        <dbReference type="Rhea" id="RHEA:24296"/>
        <dbReference type="ChEBI" id="CHEBI:15377"/>
        <dbReference type="ChEBI" id="CHEBI:15378"/>
        <dbReference type="ChEBI" id="CHEBI:30864"/>
        <dbReference type="ChEBI" id="CHEBI:32814"/>
        <dbReference type="EC" id="3.5.2.3"/>
    </reaction>
</comment>
<feature type="binding site" evidence="6">
    <location>
        <position position="329"/>
    </location>
    <ligand>
        <name>Zn(2+)</name>
        <dbReference type="ChEBI" id="CHEBI:29105"/>
        <label>1</label>
    </ligand>
</feature>
<dbReference type="GO" id="GO:0008270">
    <property type="term" value="F:zinc ion binding"/>
    <property type="evidence" value="ECO:0007669"/>
    <property type="project" value="UniProtKB-UniRule"/>
</dbReference>
<comment type="function">
    <text evidence="1 6">Catalyzes the reversible cyclization of carbamoyl aspartate to dihydroorotate.</text>
</comment>
<dbReference type="Gene3D" id="3.20.20.140">
    <property type="entry name" value="Metal-dependent hydrolases"/>
    <property type="match status" value="1"/>
</dbReference>
<dbReference type="SUPFAM" id="SSF51338">
    <property type="entry name" value="Composite domain of metallo-dependent hydrolases"/>
    <property type="match status" value="1"/>
</dbReference>
<dbReference type="Pfam" id="PF12890">
    <property type="entry name" value="DHOase"/>
    <property type="match status" value="1"/>
</dbReference>
<dbReference type="NCBIfam" id="TIGR00857">
    <property type="entry name" value="pyrC_multi"/>
    <property type="match status" value="1"/>
</dbReference>
<evidence type="ECO:0000259" key="7">
    <source>
        <dbReference type="Pfam" id="PF12890"/>
    </source>
</evidence>
<feature type="binding site" evidence="6">
    <location>
        <begin position="85"/>
        <end position="87"/>
    </location>
    <ligand>
        <name>substrate</name>
    </ligand>
</feature>
<dbReference type="PATRIC" id="fig|1393034.3.peg.1045"/>
<name>A0A133XSD8_9ACTN</name>
<protein>
    <recommendedName>
        <fullName evidence="6">Dihydroorotase</fullName>
        <shortName evidence="6">DHOase</shortName>
        <ecNumber evidence="6">3.5.2.3</ecNumber>
    </recommendedName>
</protein>
<dbReference type="RefSeq" id="WP_066305882.1">
    <property type="nucleotide sequence ID" value="NZ_KQ959507.1"/>
</dbReference>
<accession>A0A133XSD8</accession>
<feature type="binding site" evidence="6">
    <location>
        <position position="333"/>
    </location>
    <ligand>
        <name>substrate</name>
    </ligand>
</feature>
<keyword evidence="5 6" id="KW-0665">Pyrimidine biosynthesis</keyword>
<dbReference type="GO" id="GO:0005737">
    <property type="term" value="C:cytoplasm"/>
    <property type="evidence" value="ECO:0007669"/>
    <property type="project" value="TreeGrafter"/>
</dbReference>
<evidence type="ECO:0000256" key="6">
    <source>
        <dbReference type="HAMAP-Rule" id="MF_00220"/>
    </source>
</evidence>
<feature type="active site" evidence="6">
    <location>
        <position position="329"/>
    </location>
</feature>
<dbReference type="InterPro" id="IPR002195">
    <property type="entry name" value="Dihydroorotase_CS"/>
</dbReference>
<feature type="binding site" evidence="6">
    <location>
        <position position="85"/>
    </location>
    <ligand>
        <name>Zn(2+)</name>
        <dbReference type="ChEBI" id="CHEBI:29105"/>
        <label>1</label>
    </ligand>
</feature>
<dbReference type="GO" id="GO:0004151">
    <property type="term" value="F:dihydroorotase activity"/>
    <property type="evidence" value="ECO:0007669"/>
    <property type="project" value="UniProtKB-UniRule"/>
</dbReference>
<dbReference type="HAMAP" id="MF_00220_B">
    <property type="entry name" value="PyrC_classI_B"/>
    <property type="match status" value="1"/>
</dbReference>
<evidence type="ECO:0000313" key="8">
    <source>
        <dbReference type="EMBL" id="KXB33848.1"/>
    </source>
</evidence>
<feature type="domain" description="Dihydroorotase catalytic" evidence="7">
    <location>
        <begin position="72"/>
        <end position="260"/>
    </location>
</feature>
<dbReference type="Proteomes" id="UP000070675">
    <property type="component" value="Unassembled WGS sequence"/>
</dbReference>
<comment type="similarity">
    <text evidence="2 6">Belongs to the metallo-dependent hydrolases superfamily. DHOase family. Class I DHOase subfamily.</text>
</comment>
<dbReference type="EC" id="3.5.2.3" evidence="6"/>
<dbReference type="PANTHER" id="PTHR43668:SF2">
    <property type="entry name" value="ALLANTOINASE"/>
    <property type="match status" value="1"/>
</dbReference>
<feature type="binding site" evidence="6">
    <location>
        <position position="83"/>
    </location>
    <ligand>
        <name>Zn(2+)</name>
        <dbReference type="ChEBI" id="CHEBI:29105"/>
        <label>1</label>
    </ligand>
</feature>
<evidence type="ECO:0000256" key="5">
    <source>
        <dbReference type="ARBA" id="ARBA00022975"/>
    </source>
</evidence>
<dbReference type="EMBL" id="LSCR01000029">
    <property type="protein sequence ID" value="KXB33848.1"/>
    <property type="molecule type" value="Genomic_DNA"/>
</dbReference>
<evidence type="ECO:0000313" key="9">
    <source>
        <dbReference type="Proteomes" id="UP000070675"/>
    </source>
</evidence>
<feature type="binding site" evidence="6">
    <location>
        <position position="175"/>
    </location>
    <ligand>
        <name>Zn(2+)</name>
        <dbReference type="ChEBI" id="CHEBI:29105"/>
        <label>2</label>
    </ligand>
</feature>
<feature type="binding site" evidence="6">
    <location>
        <position position="255"/>
    </location>
    <ligand>
        <name>Zn(2+)</name>
        <dbReference type="ChEBI" id="CHEBI:29105"/>
        <label>2</label>
    </ligand>
</feature>
<feature type="binding site" evidence="6">
    <location>
        <position position="175"/>
    </location>
    <ligand>
        <name>Zn(2+)</name>
        <dbReference type="ChEBI" id="CHEBI:29105"/>
        <label>1</label>
    </ligand>
</feature>
<feature type="binding site" evidence="6">
    <location>
        <position position="302"/>
    </location>
    <ligand>
        <name>substrate</name>
    </ligand>
</feature>
<proteinExistence type="inferred from homology"/>
<comment type="caution">
    <text evidence="6">Lacks conserved residue(s) required for the propagation of feature annotation.</text>
</comment>
<organism evidence="8 9">
    <name type="scientific">Atopobium deltae</name>
    <dbReference type="NCBI Taxonomy" id="1393034"/>
    <lineage>
        <taxon>Bacteria</taxon>
        <taxon>Bacillati</taxon>
        <taxon>Actinomycetota</taxon>
        <taxon>Coriobacteriia</taxon>
        <taxon>Coriobacteriales</taxon>
        <taxon>Atopobiaceae</taxon>
        <taxon>Atopobium</taxon>
    </lineage>
</organism>
<dbReference type="InterPro" id="IPR050138">
    <property type="entry name" value="DHOase/Allantoinase_Hydrolase"/>
</dbReference>
<dbReference type="CDD" id="cd01317">
    <property type="entry name" value="DHOase_IIa"/>
    <property type="match status" value="1"/>
</dbReference>
<reference evidence="9" key="1">
    <citation type="submission" date="2016-01" db="EMBL/GenBank/DDBJ databases">
        <authorList>
            <person name="Mitreva M."/>
            <person name="Pepin K.H."/>
            <person name="Mihindukulasuriya K.A."/>
            <person name="Fulton R."/>
            <person name="Fronick C."/>
            <person name="O'Laughlin M."/>
            <person name="Miner T."/>
            <person name="Herter B."/>
            <person name="Rosa B.A."/>
            <person name="Cordes M."/>
            <person name="Tomlinson C."/>
            <person name="Wollam A."/>
            <person name="Palsikar V.B."/>
            <person name="Mardis E.R."/>
            <person name="Wilson R.K."/>
        </authorList>
    </citation>
    <scope>NUCLEOTIDE SEQUENCE [LARGE SCALE GENOMIC DNA]</scope>
    <source>
        <strain evidence="9">DNF00019</strain>
    </source>
</reference>
<dbReference type="GO" id="GO:0006145">
    <property type="term" value="P:purine nucleobase catabolic process"/>
    <property type="evidence" value="ECO:0007669"/>
    <property type="project" value="TreeGrafter"/>
</dbReference>
<dbReference type="InterPro" id="IPR024403">
    <property type="entry name" value="DHOase_cat"/>
</dbReference>
<dbReference type="Gene3D" id="2.30.40.10">
    <property type="entry name" value="Urease, subunit C, domain 1"/>
    <property type="match status" value="1"/>
</dbReference>
<comment type="cofactor">
    <cofactor evidence="6">
        <name>Zn(2+)</name>
        <dbReference type="ChEBI" id="CHEBI:29105"/>
    </cofactor>
    <text evidence="6">Binds 2 Zn(2+) ions per subunit.</text>
</comment>
<dbReference type="AlphaFoldDB" id="A0A133XSD8"/>
<evidence type="ECO:0000256" key="1">
    <source>
        <dbReference type="ARBA" id="ARBA00002368"/>
    </source>
</evidence>
<dbReference type="PROSITE" id="PS00482">
    <property type="entry name" value="DIHYDROOROTASE_1"/>
    <property type="match status" value="1"/>
</dbReference>
<evidence type="ECO:0000256" key="2">
    <source>
        <dbReference type="ARBA" id="ARBA00010286"/>
    </source>
</evidence>
<dbReference type="GO" id="GO:0004038">
    <property type="term" value="F:allantoinase activity"/>
    <property type="evidence" value="ECO:0007669"/>
    <property type="project" value="TreeGrafter"/>
</dbReference>
<comment type="caution">
    <text evidence="8">The sequence shown here is derived from an EMBL/GenBank/DDBJ whole genome shotgun (WGS) entry which is preliminary data.</text>
</comment>
<sequence>MSYLLKGAHVVDPAVELDGIYDVYIQGDRIAAVAPELDVAQLAVGADALNDGSANTTNTATDNDITVIDVSGKYLVPGLVDMHVHFRDPGFEYKETIETGSRAAVHGGFTDVATMPNTDPVADTGAEIRYQYDRGAAAGYAHIRPLGALTRGEKGEAIAEIGDMVMEGACGFSDDGHGVQSAGMMRTCMEYVSQFDRVAIAHCEDNSLSSHGVINEGYASTRLGMFGWPALGEELEIYRDIELCRITKCPLHIAHISTKKGLDLVRAAKAEGLPVTCEVTPHHLFLCEDDITDTYNTNLKMNPPLRLASDAAALRDGLLDGSIDCIATDHAPHAAHEKDCEWEIAFCGMIGLETSLPLMMTHMVLSNKMSMVRLVELMAINPRRILRLEPVSISAGNVADITLIDPEKTERITPDYFESKSKNSGFIGQELTGFASDVFVAGKQVVSQGAVVE</sequence>
<evidence type="ECO:0000256" key="4">
    <source>
        <dbReference type="ARBA" id="ARBA00022801"/>
    </source>
</evidence>
<dbReference type="PANTHER" id="PTHR43668">
    <property type="entry name" value="ALLANTOINASE"/>
    <property type="match status" value="1"/>
</dbReference>
<keyword evidence="9" id="KW-1185">Reference proteome</keyword>
<keyword evidence="3 6" id="KW-0479">Metal-binding</keyword>
<dbReference type="InterPro" id="IPR011059">
    <property type="entry name" value="Metal-dep_hydrolase_composite"/>
</dbReference>
<dbReference type="UniPathway" id="UPA00070">
    <property type="reaction ID" value="UER00117"/>
</dbReference>
<feature type="binding site" evidence="6">
    <location>
        <position position="202"/>
    </location>
    <ligand>
        <name>Zn(2+)</name>
        <dbReference type="ChEBI" id="CHEBI:29105"/>
        <label>2</label>
    </ligand>
</feature>
<dbReference type="OrthoDB" id="9803027at2"/>
<gene>
    <name evidence="6" type="primary">pyrC</name>
    <name evidence="8" type="ORF">HMPREF3192_01077</name>
</gene>